<evidence type="ECO:0000313" key="2">
    <source>
        <dbReference type="EMBL" id="RDV04426.1"/>
    </source>
</evidence>
<comment type="caution">
    <text evidence="2">The sequence shown here is derived from an EMBL/GenBank/DDBJ whole genome shotgun (WGS) entry which is preliminary data.</text>
</comment>
<feature type="transmembrane region" description="Helical" evidence="1">
    <location>
        <begin position="35"/>
        <end position="57"/>
    </location>
</feature>
<reference evidence="3" key="1">
    <citation type="submission" date="2018-08" db="EMBL/GenBank/DDBJ databases">
        <authorList>
            <person name="Kim S.-J."/>
            <person name="Jung G.-Y."/>
        </authorList>
    </citation>
    <scope>NUCLEOTIDE SEQUENCE [LARGE SCALE GENOMIC DNA]</scope>
    <source>
        <strain evidence="3">GY_H</strain>
    </source>
</reference>
<keyword evidence="1" id="KW-1133">Transmembrane helix</keyword>
<sequence>MENVMTLSVHWSQTPRGAAADSPARRLAWQCVKGAGVAILLASMLVAIIGVRIYAFVPALH</sequence>
<dbReference type="Proteomes" id="UP000263993">
    <property type="component" value="Unassembled WGS sequence"/>
</dbReference>
<dbReference type="AlphaFoldDB" id="A0A371BA11"/>
<dbReference type="EMBL" id="QRGO01000001">
    <property type="protein sequence ID" value="RDV04426.1"/>
    <property type="molecule type" value="Genomic_DNA"/>
</dbReference>
<protein>
    <submittedName>
        <fullName evidence="2">Uncharacterized protein</fullName>
    </submittedName>
</protein>
<evidence type="ECO:0000256" key="1">
    <source>
        <dbReference type="SAM" id="Phobius"/>
    </source>
</evidence>
<keyword evidence="1" id="KW-0812">Transmembrane</keyword>
<keyword evidence="3" id="KW-1185">Reference proteome</keyword>
<evidence type="ECO:0000313" key="3">
    <source>
        <dbReference type="Proteomes" id="UP000263993"/>
    </source>
</evidence>
<name>A0A371BA11_9BRAD</name>
<accession>A0A371BA11</accession>
<organism evidence="2 3">
    <name type="scientific">Undibacter mobilis</name>
    <dbReference type="NCBI Taxonomy" id="2292256"/>
    <lineage>
        <taxon>Bacteria</taxon>
        <taxon>Pseudomonadati</taxon>
        <taxon>Pseudomonadota</taxon>
        <taxon>Alphaproteobacteria</taxon>
        <taxon>Hyphomicrobiales</taxon>
        <taxon>Nitrobacteraceae</taxon>
        <taxon>Undibacter</taxon>
    </lineage>
</organism>
<gene>
    <name evidence="2" type="ORF">DXH78_07465</name>
</gene>
<proteinExistence type="predicted"/>
<keyword evidence="1" id="KW-0472">Membrane</keyword>